<dbReference type="EMBL" id="CAUYUJ010019787">
    <property type="protein sequence ID" value="CAK0893683.1"/>
    <property type="molecule type" value="Genomic_DNA"/>
</dbReference>
<accession>A0ABN9X2Z6</accession>
<feature type="region of interest" description="Disordered" evidence="1">
    <location>
        <begin position="56"/>
        <end position="76"/>
    </location>
</feature>
<dbReference type="Proteomes" id="UP001189429">
    <property type="component" value="Unassembled WGS sequence"/>
</dbReference>
<feature type="compositionally biased region" description="Low complexity" evidence="1">
    <location>
        <begin position="145"/>
        <end position="170"/>
    </location>
</feature>
<protein>
    <submittedName>
        <fullName evidence="2">Uncharacterized protein</fullName>
    </submittedName>
</protein>
<comment type="caution">
    <text evidence="2">The sequence shown here is derived from an EMBL/GenBank/DDBJ whole genome shotgun (WGS) entry which is preliminary data.</text>
</comment>
<feature type="region of interest" description="Disordered" evidence="1">
    <location>
        <begin position="1"/>
        <end position="31"/>
    </location>
</feature>
<gene>
    <name evidence="2" type="ORF">PCOR1329_LOCUS72944</name>
</gene>
<evidence type="ECO:0000256" key="1">
    <source>
        <dbReference type="SAM" id="MobiDB-lite"/>
    </source>
</evidence>
<feature type="compositionally biased region" description="Low complexity" evidence="1">
    <location>
        <begin position="61"/>
        <end position="72"/>
    </location>
</feature>
<organism evidence="2 3">
    <name type="scientific">Prorocentrum cordatum</name>
    <dbReference type="NCBI Taxonomy" id="2364126"/>
    <lineage>
        <taxon>Eukaryota</taxon>
        <taxon>Sar</taxon>
        <taxon>Alveolata</taxon>
        <taxon>Dinophyceae</taxon>
        <taxon>Prorocentrales</taxon>
        <taxon>Prorocentraceae</taxon>
        <taxon>Prorocentrum</taxon>
    </lineage>
</organism>
<name>A0ABN9X2Z6_9DINO</name>
<feature type="compositionally biased region" description="Acidic residues" evidence="1">
    <location>
        <begin position="116"/>
        <end position="128"/>
    </location>
</feature>
<reference evidence="2" key="1">
    <citation type="submission" date="2023-10" db="EMBL/GenBank/DDBJ databases">
        <authorList>
            <person name="Chen Y."/>
            <person name="Shah S."/>
            <person name="Dougan E. K."/>
            <person name="Thang M."/>
            <person name="Chan C."/>
        </authorList>
    </citation>
    <scope>NUCLEOTIDE SEQUENCE [LARGE SCALE GENOMIC DNA]</scope>
</reference>
<feature type="region of interest" description="Disordered" evidence="1">
    <location>
        <begin position="116"/>
        <end position="201"/>
    </location>
</feature>
<feature type="non-terminal residue" evidence="2">
    <location>
        <position position="233"/>
    </location>
</feature>
<keyword evidence="3" id="KW-1185">Reference proteome</keyword>
<evidence type="ECO:0000313" key="2">
    <source>
        <dbReference type="EMBL" id="CAK0893683.1"/>
    </source>
</evidence>
<evidence type="ECO:0000313" key="3">
    <source>
        <dbReference type="Proteomes" id="UP001189429"/>
    </source>
</evidence>
<proteinExistence type="predicted"/>
<sequence>MEQIISEVLDPHEASGASGRARRGEGGGHAEDFLSVPMANFRIRGAGGNVETIQFRRAGDSRGSQRSGAAGSEGQKLMAIRGDFPSFMRAADSNNPTSSLDHPVVERLGASDLVEEDASMDDPVEPEEPGIRPPQPSVRFCIRLPAGPASPAAEPATPSSAAAAAAAAGAPAGGAAEGKAQQRPPSAPPPRQPRSAPVLLPPSWNILKAMQFLQDQQHLRRAWPTRAAPPPRR</sequence>
<feature type="compositionally biased region" description="Basic and acidic residues" evidence="1">
    <location>
        <begin position="22"/>
        <end position="31"/>
    </location>
</feature>